<accession>A0A0A9CYE1</accession>
<sequence length="57" mass="6840">MIYGKNLCTNWKDIVKCWICEIKVRVELRCTLMLGTLRVDRLELLCSWYVLWSAKEC</sequence>
<name>A0A0A9CYE1_ARUDO</name>
<protein>
    <submittedName>
        <fullName evidence="1">Uncharacterized protein</fullName>
    </submittedName>
</protein>
<organism evidence="1">
    <name type="scientific">Arundo donax</name>
    <name type="common">Giant reed</name>
    <name type="synonym">Donax arundinaceus</name>
    <dbReference type="NCBI Taxonomy" id="35708"/>
    <lineage>
        <taxon>Eukaryota</taxon>
        <taxon>Viridiplantae</taxon>
        <taxon>Streptophyta</taxon>
        <taxon>Embryophyta</taxon>
        <taxon>Tracheophyta</taxon>
        <taxon>Spermatophyta</taxon>
        <taxon>Magnoliopsida</taxon>
        <taxon>Liliopsida</taxon>
        <taxon>Poales</taxon>
        <taxon>Poaceae</taxon>
        <taxon>PACMAD clade</taxon>
        <taxon>Arundinoideae</taxon>
        <taxon>Arundineae</taxon>
        <taxon>Arundo</taxon>
    </lineage>
</organism>
<reference evidence="1" key="2">
    <citation type="journal article" date="2015" name="Data Brief">
        <title>Shoot transcriptome of the giant reed, Arundo donax.</title>
        <authorList>
            <person name="Barrero R.A."/>
            <person name="Guerrero F.D."/>
            <person name="Moolhuijzen P."/>
            <person name="Goolsby J.A."/>
            <person name="Tidwell J."/>
            <person name="Bellgard S.E."/>
            <person name="Bellgard M.I."/>
        </authorList>
    </citation>
    <scope>NUCLEOTIDE SEQUENCE</scope>
    <source>
        <tissue evidence="1">Shoot tissue taken approximately 20 cm above the soil surface</tissue>
    </source>
</reference>
<dbReference type="EMBL" id="GBRH01219475">
    <property type="protein sequence ID" value="JAD78420.1"/>
    <property type="molecule type" value="Transcribed_RNA"/>
</dbReference>
<dbReference type="AlphaFoldDB" id="A0A0A9CYE1"/>
<reference evidence="1" key="1">
    <citation type="submission" date="2014-09" db="EMBL/GenBank/DDBJ databases">
        <authorList>
            <person name="Magalhaes I.L.F."/>
            <person name="Oliveira U."/>
            <person name="Santos F.R."/>
            <person name="Vidigal T.H.D.A."/>
            <person name="Brescovit A.D."/>
            <person name="Santos A.J."/>
        </authorList>
    </citation>
    <scope>NUCLEOTIDE SEQUENCE</scope>
    <source>
        <tissue evidence="1">Shoot tissue taken approximately 20 cm above the soil surface</tissue>
    </source>
</reference>
<proteinExistence type="predicted"/>
<evidence type="ECO:0000313" key="1">
    <source>
        <dbReference type="EMBL" id="JAD78420.1"/>
    </source>
</evidence>